<dbReference type="EMBL" id="CP042301">
    <property type="protein sequence ID" value="QDZ03084.1"/>
    <property type="molecule type" value="Genomic_DNA"/>
</dbReference>
<protein>
    <submittedName>
        <fullName evidence="2">Tetratricopeptide repeat protein</fullName>
    </submittedName>
</protein>
<keyword evidence="1" id="KW-0802">TPR repeat</keyword>
<dbReference type="Pfam" id="PF14559">
    <property type="entry name" value="TPR_19"/>
    <property type="match status" value="2"/>
</dbReference>
<keyword evidence="3" id="KW-1185">Reference proteome</keyword>
<dbReference type="Gene3D" id="1.25.40.10">
    <property type="entry name" value="Tetratricopeptide repeat domain"/>
    <property type="match status" value="1"/>
</dbReference>
<dbReference type="AlphaFoldDB" id="A0A5B8L5A5"/>
<dbReference type="PANTHER" id="PTHR44998">
    <property type="match status" value="1"/>
</dbReference>
<accession>A0A5B8L5A5</accession>
<reference evidence="2" key="1">
    <citation type="submission" date="2020-04" db="EMBL/GenBank/DDBJ databases">
        <title>Nitratireductor sp. nov. isolated from mangrove soil.</title>
        <authorList>
            <person name="Ye Y."/>
        </authorList>
    </citation>
    <scope>NUCLEOTIDE SEQUENCE</scope>
    <source>
        <strain evidence="2">SY7</strain>
    </source>
</reference>
<dbReference type="PROSITE" id="PS50005">
    <property type="entry name" value="TPR"/>
    <property type="match status" value="2"/>
</dbReference>
<feature type="repeat" description="TPR" evidence="1">
    <location>
        <begin position="239"/>
        <end position="272"/>
    </location>
</feature>
<dbReference type="Proteomes" id="UP000321389">
    <property type="component" value="Chromosome"/>
</dbReference>
<evidence type="ECO:0000313" key="3">
    <source>
        <dbReference type="Proteomes" id="UP000321389"/>
    </source>
</evidence>
<dbReference type="InterPro" id="IPR011990">
    <property type="entry name" value="TPR-like_helical_dom_sf"/>
</dbReference>
<dbReference type="GO" id="GO:0016757">
    <property type="term" value="F:glycosyltransferase activity"/>
    <property type="evidence" value="ECO:0007669"/>
    <property type="project" value="TreeGrafter"/>
</dbReference>
<dbReference type="Gene3D" id="3.40.50.10190">
    <property type="entry name" value="BRCT domain"/>
    <property type="match status" value="1"/>
</dbReference>
<dbReference type="SMART" id="SM00028">
    <property type="entry name" value="TPR"/>
    <property type="match status" value="4"/>
</dbReference>
<dbReference type="GO" id="GO:0006493">
    <property type="term" value="P:protein O-linked glycosylation"/>
    <property type="evidence" value="ECO:0007669"/>
    <property type="project" value="TreeGrafter"/>
</dbReference>
<dbReference type="PANTHER" id="PTHR44998:SF1">
    <property type="entry name" value="UDP-N-ACETYLGLUCOSAMINE--PEPTIDE N-ACETYLGLUCOSAMINYLTRANSFERASE 110 KDA SUBUNIT"/>
    <property type="match status" value="1"/>
</dbReference>
<name>A0A5B8L5A5_9HYPH</name>
<proteinExistence type="predicted"/>
<organism evidence="2 3">
    <name type="scientific">Nitratireductor mangrovi</name>
    <dbReference type="NCBI Taxonomy" id="2599600"/>
    <lineage>
        <taxon>Bacteria</taxon>
        <taxon>Pseudomonadati</taxon>
        <taxon>Pseudomonadota</taxon>
        <taxon>Alphaproteobacteria</taxon>
        <taxon>Hyphomicrobiales</taxon>
        <taxon>Phyllobacteriaceae</taxon>
        <taxon>Nitratireductor</taxon>
    </lineage>
</organism>
<dbReference type="InterPro" id="IPR036420">
    <property type="entry name" value="BRCT_dom_sf"/>
</dbReference>
<dbReference type="RefSeq" id="WP_146301717.1">
    <property type="nucleotide sequence ID" value="NZ_CP042301.2"/>
</dbReference>
<gene>
    <name evidence="2" type="ORF">FQ775_23460</name>
</gene>
<evidence type="ECO:0000256" key="1">
    <source>
        <dbReference type="PROSITE-ProRule" id="PRU00339"/>
    </source>
</evidence>
<dbReference type="OrthoDB" id="8417270at2"/>
<dbReference type="KEGG" id="niy:FQ775_23460"/>
<feature type="repeat" description="TPR" evidence="1">
    <location>
        <begin position="205"/>
        <end position="238"/>
    </location>
</feature>
<sequence>MTPLTGYSLGIVGALAAFPRRLAAREVSRRNGRLRSGISRRTTHVVVGRKLLARASDGDIEVRIKTLREGGRSLLSENGFLRLLGLREAPAAPAMTRAALIEQSRLAERDFELLALFDAFEHDDEPFSFRDLILSKKYAGLIAGGASWGAIVRSIHRSQGGVTSLTALSLETEGGEAIYARLGEQLSELDGQMLLPIDPGEDDELDALFERAEEAEAEDRFEEAATLYQRCLAIDPKDADAAFNRANCLVETGNTEEARRSFLLALKLDPGFVEAWFNLAALCKAHGQIVAARKHLERAVAIDGSYADAVYNLATIAFEEGELPEARRLWSRYLELDSGSEWARNAARGLQYVDLELSRRNAS</sequence>
<evidence type="ECO:0000313" key="2">
    <source>
        <dbReference type="EMBL" id="QDZ03084.1"/>
    </source>
</evidence>
<dbReference type="SUPFAM" id="SSF48452">
    <property type="entry name" value="TPR-like"/>
    <property type="match status" value="1"/>
</dbReference>
<dbReference type="InterPro" id="IPR019734">
    <property type="entry name" value="TPR_rpt"/>
</dbReference>